<keyword evidence="10" id="KW-0320">Glycogen biosynthesis</keyword>
<evidence type="ECO:0000256" key="3">
    <source>
        <dbReference type="ARBA" id="ARBA00011245"/>
    </source>
</evidence>
<evidence type="ECO:0000256" key="9">
    <source>
        <dbReference type="ARBA" id="ARBA00022840"/>
    </source>
</evidence>
<dbReference type="KEGG" id="sbae:DSM104329_03982"/>
<comment type="pathway">
    <text evidence="1">Glycan biosynthesis; glycogen biosynthesis.</text>
</comment>
<comment type="similarity">
    <text evidence="2">Belongs to the aminoglycoside phosphotransferase family.</text>
</comment>
<dbReference type="RefSeq" id="WP_259311615.1">
    <property type="nucleotide sequence ID" value="NZ_CP087164.1"/>
</dbReference>
<keyword evidence="8" id="KW-0547">Nucleotide-binding</keyword>
<dbReference type="Gene3D" id="3.90.1200.10">
    <property type="match status" value="1"/>
</dbReference>
<dbReference type="EMBL" id="CP087164">
    <property type="protein sequence ID" value="UGS37565.1"/>
    <property type="molecule type" value="Genomic_DNA"/>
</dbReference>
<protein>
    <recommendedName>
        <fullName evidence="5">Maltokinase</fullName>
        <ecNumber evidence="4">2.7.1.175</ecNumber>
    </recommendedName>
    <alternativeName>
        <fullName evidence="11">Maltose-1-phosphate synthase</fullName>
    </alternativeName>
</protein>
<evidence type="ECO:0000256" key="6">
    <source>
        <dbReference type="ARBA" id="ARBA00022600"/>
    </source>
</evidence>
<name>A0A9E6XZW9_9ACTN</name>
<keyword evidence="15" id="KW-1185">Reference proteome</keyword>
<keyword evidence="6" id="KW-0321">Glycogen metabolism</keyword>
<dbReference type="EC" id="2.7.1.175" evidence="4"/>
<dbReference type="Proteomes" id="UP001162834">
    <property type="component" value="Chromosome"/>
</dbReference>
<dbReference type="GO" id="GO:0005524">
    <property type="term" value="F:ATP binding"/>
    <property type="evidence" value="ECO:0007669"/>
    <property type="project" value="UniProtKB-KW"/>
</dbReference>
<evidence type="ECO:0000313" key="14">
    <source>
        <dbReference type="EMBL" id="UGS37565.1"/>
    </source>
</evidence>
<evidence type="ECO:0000256" key="5">
    <source>
        <dbReference type="ARBA" id="ARBA00013882"/>
    </source>
</evidence>
<gene>
    <name evidence="14" type="primary">mak</name>
    <name evidence="14" type="ORF">DSM104329_03982</name>
</gene>
<evidence type="ECO:0000256" key="12">
    <source>
        <dbReference type="ARBA" id="ARBA00049067"/>
    </source>
</evidence>
<keyword evidence="7 14" id="KW-0808">Transferase</keyword>
<sequence>MTDLDAMIDDEQLVEWLTAQRWFASKTRDVAEVTVAEILTLREDPPFGIGLLEASFHAGTHELYQLVLGVERGRVALDALTSPPHAAVLADLLREQTVCESASGTIEFHWLPDAPPLPERTTVRPIGAEQSNSSVVLDDAFVLKAFRRLEPGENPELEMLRFLSAREFPNIATLTGWYEMHGDLLTATLGIAQEYVSDGRDGWELALDELGADPQRFLDRLHELGEVIGRMHAVLGSDLTDPDFAPEEPAGEGLSLLTATIDEEIERLFIRLPDDEPALEPIAGRGEEIRDRLQMMSHVGTGGRLIRHHGDLHLGQTLRTPDRWVVIDFEGEPARPLTERRRKRSPLRDVAGMLRSFAYAASASEVLRSNAVPADWEIRARETFLEGYFECMEMSLLPAGQRAIESLLGIFELEKAVYELRYELDNRPQWVSIPVAGIERLLEEPIG</sequence>
<dbReference type="AlphaFoldDB" id="A0A9E6XZW9"/>
<accession>A0A9E6XZW9</accession>
<evidence type="ECO:0000256" key="7">
    <source>
        <dbReference type="ARBA" id="ARBA00022679"/>
    </source>
</evidence>
<keyword evidence="9" id="KW-0067">ATP-binding</keyword>
<evidence type="ECO:0000256" key="2">
    <source>
        <dbReference type="ARBA" id="ARBA00006219"/>
    </source>
</evidence>
<reference evidence="14" key="1">
    <citation type="journal article" date="2022" name="Int. J. Syst. Evol. Microbiol.">
        <title>Pseudomonas aegrilactucae sp. nov. and Pseudomonas morbosilactucae sp. nov., pathogens causing bacterial rot of lettuce in Japan.</title>
        <authorList>
            <person name="Sawada H."/>
            <person name="Fujikawa T."/>
            <person name="Satou M."/>
        </authorList>
    </citation>
    <scope>NUCLEOTIDE SEQUENCE</scope>
    <source>
        <strain evidence="14">0166_1</strain>
    </source>
</reference>
<evidence type="ECO:0000256" key="4">
    <source>
        <dbReference type="ARBA" id="ARBA00011962"/>
    </source>
</evidence>
<keyword evidence="6" id="KW-0119">Carbohydrate metabolism</keyword>
<comment type="subunit">
    <text evidence="3">Monomer.</text>
</comment>
<evidence type="ECO:0000313" key="15">
    <source>
        <dbReference type="Proteomes" id="UP001162834"/>
    </source>
</evidence>
<organism evidence="14 15">
    <name type="scientific">Capillimicrobium parvum</name>
    <dbReference type="NCBI Taxonomy" id="2884022"/>
    <lineage>
        <taxon>Bacteria</taxon>
        <taxon>Bacillati</taxon>
        <taxon>Actinomycetota</taxon>
        <taxon>Thermoleophilia</taxon>
        <taxon>Solirubrobacterales</taxon>
        <taxon>Capillimicrobiaceae</taxon>
        <taxon>Capillimicrobium</taxon>
    </lineage>
</organism>
<dbReference type="InterPro" id="IPR040999">
    <property type="entry name" value="Mak_N_cap"/>
</dbReference>
<evidence type="ECO:0000256" key="1">
    <source>
        <dbReference type="ARBA" id="ARBA00004964"/>
    </source>
</evidence>
<dbReference type="SUPFAM" id="SSF56112">
    <property type="entry name" value="Protein kinase-like (PK-like)"/>
    <property type="match status" value="1"/>
</dbReference>
<feature type="domain" description="Maltokinase N-terminal cap" evidence="13">
    <location>
        <begin position="16"/>
        <end position="73"/>
    </location>
</feature>
<dbReference type="GO" id="GO:0005978">
    <property type="term" value="P:glycogen biosynthetic process"/>
    <property type="evidence" value="ECO:0007669"/>
    <property type="project" value="UniProtKB-KW"/>
</dbReference>
<dbReference type="GO" id="GO:0016740">
    <property type="term" value="F:transferase activity"/>
    <property type="evidence" value="ECO:0007669"/>
    <property type="project" value="UniProtKB-KW"/>
</dbReference>
<evidence type="ECO:0000259" key="13">
    <source>
        <dbReference type="Pfam" id="PF18085"/>
    </source>
</evidence>
<dbReference type="InterPro" id="IPR011009">
    <property type="entry name" value="Kinase-like_dom_sf"/>
</dbReference>
<comment type="catalytic activity">
    <reaction evidence="12">
        <text>D-maltose + ATP = alpha-maltose 1-phosphate + ADP + H(+)</text>
        <dbReference type="Rhea" id="RHEA:31915"/>
        <dbReference type="ChEBI" id="CHEBI:15378"/>
        <dbReference type="ChEBI" id="CHEBI:17306"/>
        <dbReference type="ChEBI" id="CHEBI:30616"/>
        <dbReference type="ChEBI" id="CHEBI:63576"/>
        <dbReference type="ChEBI" id="CHEBI:456216"/>
        <dbReference type="EC" id="2.7.1.175"/>
    </reaction>
</comment>
<evidence type="ECO:0000256" key="10">
    <source>
        <dbReference type="ARBA" id="ARBA00023056"/>
    </source>
</evidence>
<evidence type="ECO:0000256" key="11">
    <source>
        <dbReference type="ARBA" id="ARBA00031251"/>
    </source>
</evidence>
<dbReference type="Pfam" id="PF18085">
    <property type="entry name" value="Mak_N_cap"/>
    <property type="match status" value="1"/>
</dbReference>
<evidence type="ECO:0000256" key="8">
    <source>
        <dbReference type="ARBA" id="ARBA00022741"/>
    </source>
</evidence>
<proteinExistence type="inferred from homology"/>